<evidence type="ECO:0000256" key="1">
    <source>
        <dbReference type="SAM" id="Phobius"/>
    </source>
</evidence>
<proteinExistence type="predicted"/>
<organism evidence="2 3">
    <name type="scientific">Epilithonimonas zeae</name>
    <dbReference type="NCBI Taxonomy" id="1416779"/>
    <lineage>
        <taxon>Bacteria</taxon>
        <taxon>Pseudomonadati</taxon>
        <taxon>Bacteroidota</taxon>
        <taxon>Flavobacteriia</taxon>
        <taxon>Flavobacteriales</taxon>
        <taxon>Weeksellaceae</taxon>
        <taxon>Chryseobacterium group</taxon>
        <taxon>Epilithonimonas</taxon>
    </lineage>
</organism>
<evidence type="ECO:0000313" key="3">
    <source>
        <dbReference type="Proteomes" id="UP000185207"/>
    </source>
</evidence>
<gene>
    <name evidence="2" type="ORF">SAMN05444409_1261</name>
</gene>
<reference evidence="3" key="1">
    <citation type="submission" date="2016-11" db="EMBL/GenBank/DDBJ databases">
        <authorList>
            <person name="Varghese N."/>
            <person name="Submissions S."/>
        </authorList>
    </citation>
    <scope>NUCLEOTIDE SEQUENCE [LARGE SCALE GENOMIC DNA]</scope>
    <source>
        <strain evidence="3">DSM 27623</strain>
    </source>
</reference>
<dbReference type="RefSeq" id="WP_074233968.1">
    <property type="nucleotide sequence ID" value="NZ_FSRK01000001.1"/>
</dbReference>
<keyword evidence="1" id="KW-0472">Membrane</keyword>
<dbReference type="AlphaFoldDB" id="A0A1N6FGK1"/>
<dbReference type="STRING" id="1416779.SAMN05444409_1261"/>
<feature type="transmembrane region" description="Helical" evidence="1">
    <location>
        <begin position="12"/>
        <end position="30"/>
    </location>
</feature>
<keyword evidence="1" id="KW-1133">Transmembrane helix</keyword>
<keyword evidence="1" id="KW-0812">Transmembrane</keyword>
<dbReference type="Proteomes" id="UP000185207">
    <property type="component" value="Unassembled WGS sequence"/>
</dbReference>
<evidence type="ECO:0000313" key="2">
    <source>
        <dbReference type="EMBL" id="SIN94367.1"/>
    </source>
</evidence>
<dbReference type="OrthoDB" id="5480566at2"/>
<sequence length="165" mass="19301">MIHLSKQGNYIIKPVLIIIIWISSTLNFFGQTKESDQKYPVDSLRQWTSGLMDEISKKHPGFYRYTDKEEFGFLIDSTRQSIQDSLTQLQYYRKLKPLFAKIGCLHTGIELPEKYKAYLYTNAVDLNKNFGHGTIPDHETAITFENWISKQDVELNYTIELINKK</sequence>
<dbReference type="EMBL" id="FSRK01000001">
    <property type="protein sequence ID" value="SIN94367.1"/>
    <property type="molecule type" value="Genomic_DNA"/>
</dbReference>
<keyword evidence="3" id="KW-1185">Reference proteome</keyword>
<name>A0A1N6FGK1_9FLAO</name>
<accession>A0A1N6FGK1</accession>
<protein>
    <submittedName>
        <fullName evidence="2">Uncharacterized protein</fullName>
    </submittedName>
</protein>